<comment type="caution">
    <text evidence="2">The sequence shown here is derived from an EMBL/GenBank/DDBJ whole genome shotgun (WGS) entry which is preliminary data.</text>
</comment>
<reference evidence="2 3" key="1">
    <citation type="journal article" date="2017" name="Mol. Biol. Evol.">
        <title>The 4-celled Tetrabaena socialis nuclear genome reveals the essential components for genetic control of cell number at the origin of multicellularity in the volvocine lineage.</title>
        <authorList>
            <person name="Featherston J."/>
            <person name="Arakaki Y."/>
            <person name="Hanschen E.R."/>
            <person name="Ferris P.J."/>
            <person name="Michod R.E."/>
            <person name="Olson B.J.S.C."/>
            <person name="Nozaki H."/>
            <person name="Durand P.M."/>
        </authorList>
    </citation>
    <scope>NUCLEOTIDE SEQUENCE [LARGE SCALE GENOMIC DNA]</scope>
    <source>
        <strain evidence="2 3">NIES-571</strain>
    </source>
</reference>
<feature type="compositionally biased region" description="Gly residues" evidence="1">
    <location>
        <begin position="213"/>
        <end position="232"/>
    </location>
</feature>
<evidence type="ECO:0000313" key="2">
    <source>
        <dbReference type="EMBL" id="PNH08546.1"/>
    </source>
</evidence>
<organism evidence="2 3">
    <name type="scientific">Tetrabaena socialis</name>
    <dbReference type="NCBI Taxonomy" id="47790"/>
    <lineage>
        <taxon>Eukaryota</taxon>
        <taxon>Viridiplantae</taxon>
        <taxon>Chlorophyta</taxon>
        <taxon>core chlorophytes</taxon>
        <taxon>Chlorophyceae</taxon>
        <taxon>CS clade</taxon>
        <taxon>Chlamydomonadales</taxon>
        <taxon>Tetrabaenaceae</taxon>
        <taxon>Tetrabaena</taxon>
    </lineage>
</organism>
<feature type="region of interest" description="Disordered" evidence="1">
    <location>
        <begin position="70"/>
        <end position="173"/>
    </location>
</feature>
<accession>A0A2J8A7M1</accession>
<feature type="compositionally biased region" description="Gly residues" evidence="1">
    <location>
        <begin position="291"/>
        <end position="308"/>
    </location>
</feature>
<feature type="region of interest" description="Disordered" evidence="1">
    <location>
        <begin position="209"/>
        <end position="267"/>
    </location>
</feature>
<feature type="region of interest" description="Disordered" evidence="1">
    <location>
        <begin position="281"/>
        <end position="311"/>
    </location>
</feature>
<feature type="compositionally biased region" description="Gly residues" evidence="1">
    <location>
        <begin position="239"/>
        <end position="248"/>
    </location>
</feature>
<evidence type="ECO:0000256" key="1">
    <source>
        <dbReference type="SAM" id="MobiDB-lite"/>
    </source>
</evidence>
<protein>
    <submittedName>
        <fullName evidence="2">Uncharacterized protein</fullName>
    </submittedName>
</protein>
<feature type="compositionally biased region" description="Polar residues" evidence="1">
    <location>
        <begin position="75"/>
        <end position="92"/>
    </location>
</feature>
<proteinExistence type="predicted"/>
<dbReference type="AlphaFoldDB" id="A0A2J8A7M1"/>
<evidence type="ECO:0000313" key="3">
    <source>
        <dbReference type="Proteomes" id="UP000236333"/>
    </source>
</evidence>
<sequence length="453" mass="43106">MANNLTRGLHLRSTGSNATAAGTAAAAAAAAAAPALTGSLYPPLHPHALGGDDLTGQLLPPYHLLSSHHHLPSYATSSTPPGGASPQRTVVSGMSEGLDPDPYPEVGPPQAMQVSNALGRASALTADPASETAESEQLDERERQDSLGALPPTAWAGLAGLGSPPGRAGGAAAPTDLVPNPLAPSGASVSAAASPLALALMQRRLSDAHGAGSPYGGSGLGSQSPGVGGGVPRGSPYLGSGGGRGGLLPRGPLADVPTSPSDSRWGGLDLRKTALLRSLSRRAEEPCASDGMGGGGGGGGGEGCGAGPGQEAHAALDGAAAAPVGAGAGGLQLRGCSPMRAVSRSDSALSDGMSEGGCGGGGGCCLGPGAALPAAMAAPRPGQELHYPQGGGGSGAFGGGGGVGLFAGGAAAAAVAVVGAVGSPGIVAQAMPLLVPLPLSLPGLQVPPRPPLR</sequence>
<feature type="compositionally biased region" description="Low complexity" evidence="1">
    <location>
        <begin position="156"/>
        <end position="173"/>
    </location>
</feature>
<keyword evidence="3" id="KW-1185">Reference proteome</keyword>
<gene>
    <name evidence="2" type="ORF">TSOC_004893</name>
</gene>
<name>A0A2J8A7M1_9CHLO</name>
<dbReference type="Proteomes" id="UP000236333">
    <property type="component" value="Unassembled WGS sequence"/>
</dbReference>
<dbReference type="EMBL" id="PGGS01000125">
    <property type="protein sequence ID" value="PNH08546.1"/>
    <property type="molecule type" value="Genomic_DNA"/>
</dbReference>
<dbReference type="OrthoDB" id="552864at2759"/>